<reference evidence="1 2" key="1">
    <citation type="submission" date="2020-11" db="EMBL/GenBank/DDBJ databases">
        <authorList>
            <person name="Abbas M."/>
            <person name="Al-Sayah O.M."/>
            <person name="Andersen R.L.H."/>
            <person name="Bergmann J.E."/>
            <person name="Bova E."/>
            <person name="Brown M.E."/>
            <person name="Bubb C.A."/>
            <person name="Burke A.C."/>
            <person name="Callaghan L.J."/>
            <person name="Cen M."/>
            <person name="Choy S."/>
            <person name="Cooney E.A."/>
            <person name="Costea E.M."/>
            <person name="Dean S.N."/>
            <person name="DeRose A."/>
            <person name="Dusenberry H.A."/>
            <person name="English J.H."/>
            <person name="Evans K.M."/>
            <person name="Ganiere N.C."/>
            <person name="Gidwani K.N."/>
            <person name="Giroski J.N."/>
            <person name="Golden E.M."/>
            <person name="Gonzalez D."/>
            <person name="Graham A.P."/>
            <person name="Guo Y."/>
            <person name="Hua K.S."/>
            <person name="Huynh L.M."/>
            <person name="Isaac D.M."/>
            <person name="Karmazyn C.B."/>
            <person name="Keith A.M."/>
            <person name="Khattri M.R."/>
            <person name="Khieu A.S."/>
            <person name="Khripkova S.C."/>
            <person name="Kim J.W."/>
            <person name="Lane S.C."/>
            <person name="Lascola A.T."/>
            <person name="Loui A.O."/>
            <person name="Lux A.T."/>
            <person name="Mannino A.M."/>
            <person name="Marcinko M.S."/>
            <person name="Martin A."/>
            <person name="Marvil H.G."/>
            <person name="May R.M."/>
            <person name="Mihalic J.A."/>
            <person name="Mullen A.E."/>
            <person name="Neal C.V."/>
            <person name="Neal M.A."/>
            <person name="Ortiz G."/>
            <person name="Patel R.U."/>
            <person name="Pathapadu A.S."/>
            <person name="Pellegrino J."/>
            <person name="Perks C.M."/>
            <person name="Peschel J.L."/>
            <person name="Peters W.T."/>
            <person name="Plenty T.M."/>
            <person name="Ramnath S.P."/>
            <person name="Ranatunga R.N."/>
            <person name="Reed E.A."/>
            <person name="Rockhill M.J."/>
            <person name="Rupp J.S."/>
            <person name="Salmon W.P."/>
            <person name="Santora M.A."/>
            <person name="Satcho E.S."/>
            <person name="Sathasivam A."/>
            <person name="Schartner A.G."/>
            <person name="Sergi R."/>
            <person name="Shannon L.C."/>
            <person name="Shay K.-I.J."/>
            <person name="Steinmetz E.L."/>
            <person name="Stern A.M."/>
            <person name="Vanacore A.D."/>
            <person name="Xu K."/>
            <person name="Grousd J.A."/>
            <person name="Warner M.H."/>
            <person name="Garlena R.A."/>
            <person name="Russell D.A."/>
            <person name="Pope W.H."/>
            <person name="Jacobs-Sera D."/>
            <person name="Hatfull G.F."/>
        </authorList>
    </citation>
    <scope>NUCLEOTIDE SEQUENCE [LARGE SCALE GENOMIC DNA]</scope>
</reference>
<protein>
    <submittedName>
        <fullName evidence="1">Uncharacterized protein</fullName>
    </submittedName>
</protein>
<organism evidence="1 2">
    <name type="scientific">Gordonia phage Blino</name>
    <dbReference type="NCBI Taxonomy" id="2793696"/>
    <lineage>
        <taxon>Viruses</taxon>
        <taxon>Duplodnaviria</taxon>
        <taxon>Heunggongvirae</taxon>
        <taxon>Uroviricota</taxon>
        <taxon>Caudoviricetes</taxon>
        <taxon>Jujuvirus</taxon>
        <taxon>Jujuvirus blino</taxon>
    </lineage>
</organism>
<gene>
    <name evidence="1" type="primary">58</name>
    <name evidence="1" type="ORF">SEA_BLINO_58</name>
</gene>
<accession>A0A7T0M106</accession>
<dbReference type="KEGG" id="vg:65132708"/>
<dbReference type="EMBL" id="MW291016">
    <property type="protein sequence ID" value="QPL14006.1"/>
    <property type="molecule type" value="Genomic_DNA"/>
</dbReference>
<proteinExistence type="predicted"/>
<evidence type="ECO:0000313" key="2">
    <source>
        <dbReference type="Proteomes" id="UP000594822"/>
    </source>
</evidence>
<dbReference type="GeneID" id="65132708"/>
<sequence>MTKTDHVEIVTQASVDIAAGETRPAIPLCSDRRAAVVDRPVVDGLLGHDVVVTVDTELGAVGGLIFTLPFTDVAELVDQVRDGCLDGFEDALDHLPPRGRSRKYIDAYTLGQIEARGRAD</sequence>
<name>A0A7T0M106_9CAUD</name>
<evidence type="ECO:0000313" key="1">
    <source>
        <dbReference type="EMBL" id="QPL14006.1"/>
    </source>
</evidence>
<dbReference type="RefSeq" id="YP_010114147.1">
    <property type="nucleotide sequence ID" value="NC_055912.1"/>
</dbReference>
<dbReference type="Proteomes" id="UP000594822">
    <property type="component" value="Segment"/>
</dbReference>
<keyword evidence="2" id="KW-1185">Reference proteome</keyword>